<dbReference type="AlphaFoldDB" id="A0A4S3JEA0"/>
<dbReference type="Proteomes" id="UP000308092">
    <property type="component" value="Unassembled WGS sequence"/>
</dbReference>
<sequence length="55" mass="5791">MTPSWLSMALRAINAAVAEAMRQYVVNGFGATNNPVLLFARSGKASAGLYFGKGL</sequence>
<accession>A0A4S3JEA0</accession>
<protein>
    <submittedName>
        <fullName evidence="1">Uncharacterized protein</fullName>
    </submittedName>
</protein>
<reference evidence="1 2" key="1">
    <citation type="submission" date="2019-03" db="EMBL/GenBank/DDBJ databases">
        <title>The genome sequence of a newly discovered highly antifungal drug resistant Aspergillus species, Aspergillus tanneri NIH 1004.</title>
        <authorList>
            <person name="Mounaud S."/>
            <person name="Singh I."/>
            <person name="Joardar V."/>
            <person name="Pakala S."/>
            <person name="Pakala S."/>
            <person name="Venepally P."/>
            <person name="Hoover J."/>
            <person name="Nierman W."/>
            <person name="Chung J."/>
            <person name="Losada L."/>
        </authorList>
    </citation>
    <scope>NUCLEOTIDE SEQUENCE [LARGE SCALE GENOMIC DNA]</scope>
    <source>
        <strain evidence="1 2">NIH1004</strain>
    </source>
</reference>
<dbReference type="EMBL" id="SOSA01000255">
    <property type="protein sequence ID" value="THC93609.1"/>
    <property type="molecule type" value="Genomic_DNA"/>
</dbReference>
<dbReference type="VEuPathDB" id="FungiDB:EYZ11_006924"/>
<keyword evidence="2" id="KW-1185">Reference proteome</keyword>
<name>A0A4S3JEA0_9EURO</name>
<organism evidence="1 2">
    <name type="scientific">Aspergillus tanneri</name>
    <dbReference type="NCBI Taxonomy" id="1220188"/>
    <lineage>
        <taxon>Eukaryota</taxon>
        <taxon>Fungi</taxon>
        <taxon>Dikarya</taxon>
        <taxon>Ascomycota</taxon>
        <taxon>Pezizomycotina</taxon>
        <taxon>Eurotiomycetes</taxon>
        <taxon>Eurotiomycetidae</taxon>
        <taxon>Eurotiales</taxon>
        <taxon>Aspergillaceae</taxon>
        <taxon>Aspergillus</taxon>
        <taxon>Aspergillus subgen. Circumdati</taxon>
    </lineage>
</organism>
<evidence type="ECO:0000313" key="1">
    <source>
        <dbReference type="EMBL" id="THC93609.1"/>
    </source>
</evidence>
<gene>
    <name evidence="1" type="ORF">EYZ11_006924</name>
</gene>
<comment type="caution">
    <text evidence="1">The sequence shown here is derived from an EMBL/GenBank/DDBJ whole genome shotgun (WGS) entry which is preliminary data.</text>
</comment>
<evidence type="ECO:0000313" key="2">
    <source>
        <dbReference type="Proteomes" id="UP000308092"/>
    </source>
</evidence>
<proteinExistence type="predicted"/>